<comment type="caution">
    <text evidence="1">The sequence shown here is derived from an EMBL/GenBank/DDBJ whole genome shotgun (WGS) entry which is preliminary data.</text>
</comment>
<keyword evidence="2" id="KW-1185">Reference proteome</keyword>
<dbReference type="RefSeq" id="WP_401232347.1">
    <property type="nucleotide sequence ID" value="NZ_JBIUVY010000018.1"/>
</dbReference>
<dbReference type="InterPro" id="IPR012902">
    <property type="entry name" value="N_methyl_site"/>
</dbReference>
<name>A0ABW8DJ91_9PSED</name>
<reference evidence="1 2" key="1">
    <citation type="submission" date="2024-10" db="EMBL/GenBank/DDBJ databases">
        <title>The Natural Products Discovery Center: Release of the First 8490 Sequenced Strains for Exploring Actinobacteria Biosynthetic Diversity.</title>
        <authorList>
            <person name="Kalkreuter E."/>
            <person name="Kautsar S.A."/>
            <person name="Yang D."/>
            <person name="Bader C.D."/>
            <person name="Teijaro C.N."/>
            <person name="Fluegel L."/>
            <person name="Davis C.M."/>
            <person name="Simpson J.R."/>
            <person name="Lauterbach L."/>
            <person name="Steele A.D."/>
            <person name="Gui C."/>
            <person name="Meng S."/>
            <person name="Li G."/>
            <person name="Viehrig K."/>
            <person name="Ye F."/>
            <person name="Su P."/>
            <person name="Kiefer A.F."/>
            <person name="Nichols A."/>
            <person name="Cepeda A.J."/>
            <person name="Yan W."/>
            <person name="Fan B."/>
            <person name="Jiang Y."/>
            <person name="Adhikari A."/>
            <person name="Zheng C.-J."/>
            <person name="Schuster L."/>
            <person name="Cowan T.M."/>
            <person name="Smanski M.J."/>
            <person name="Chevrette M.G."/>
            <person name="De Carvalho L.P.S."/>
            <person name="Shen B."/>
        </authorList>
    </citation>
    <scope>NUCLEOTIDE SEQUENCE [LARGE SCALE GENOMIC DNA]</scope>
    <source>
        <strain evidence="1 2">NPDC087689</strain>
    </source>
</reference>
<gene>
    <name evidence="1" type="ORF">ACIOUF_13090</name>
</gene>
<dbReference type="Proteomes" id="UP001617296">
    <property type="component" value="Unassembled WGS sequence"/>
</dbReference>
<protein>
    <submittedName>
        <fullName evidence="1">Prepilin-type N-terminal cleavage/methylation domain-containing protein</fullName>
    </submittedName>
</protein>
<organism evidence="1 2">
    <name type="scientific">Pseudomonas iridis</name>
    <dbReference type="NCBI Taxonomy" id="2710587"/>
    <lineage>
        <taxon>Bacteria</taxon>
        <taxon>Pseudomonadati</taxon>
        <taxon>Pseudomonadota</taxon>
        <taxon>Gammaproteobacteria</taxon>
        <taxon>Pseudomonadales</taxon>
        <taxon>Pseudomonadaceae</taxon>
        <taxon>Pseudomonas</taxon>
    </lineage>
</organism>
<evidence type="ECO:0000313" key="2">
    <source>
        <dbReference type="Proteomes" id="UP001617296"/>
    </source>
</evidence>
<dbReference type="Pfam" id="PF07963">
    <property type="entry name" value="N_methyl"/>
    <property type="match status" value="1"/>
</dbReference>
<evidence type="ECO:0000313" key="1">
    <source>
        <dbReference type="EMBL" id="MFJ2287282.1"/>
    </source>
</evidence>
<dbReference type="NCBIfam" id="TIGR02532">
    <property type="entry name" value="IV_pilin_GFxxxE"/>
    <property type="match status" value="1"/>
</dbReference>
<dbReference type="EMBL" id="JBIUVY010000018">
    <property type="protein sequence ID" value="MFJ2287282.1"/>
    <property type="molecule type" value="Genomic_DNA"/>
</dbReference>
<proteinExistence type="predicted"/>
<accession>A0ABW8DJ91</accession>
<sequence>MAWVNAEVLGVIKGGRPVMWQGTPSHHCAKGFTLIELLLTLALQATLSTVAYPLTALMDKRNRGLDLQRSLREKRRAIDSCKEASHDSRIEKTISDSGHPPSLQALVEKGMPRHLRQHTKARQAVPRNYSTSIRLTLNPYRPPDSLQTLLDRRYLRRAFAYPLAGTAGRGGGRQAIRANQLSVINHSFTGQGCNQGWMFLSGPGQNNSATCITPVEIR</sequence>